<keyword evidence="9" id="KW-1133">Transmembrane helix</keyword>
<dbReference type="Proteomes" id="UP000030512">
    <property type="component" value="Chromosome"/>
</dbReference>
<evidence type="ECO:0000256" key="9">
    <source>
        <dbReference type="SAM" id="Phobius"/>
    </source>
</evidence>
<feature type="domain" description="PAS" evidence="11">
    <location>
        <begin position="297"/>
        <end position="342"/>
    </location>
</feature>
<dbReference type="PANTHER" id="PTHR43065:SF42">
    <property type="entry name" value="TWO-COMPONENT SENSOR PPRA"/>
    <property type="match status" value="1"/>
</dbReference>
<feature type="transmembrane region" description="Helical" evidence="9">
    <location>
        <begin position="246"/>
        <end position="266"/>
    </location>
</feature>
<keyword evidence="9" id="KW-0472">Membrane</keyword>
<evidence type="ECO:0000313" key="13">
    <source>
        <dbReference type="Proteomes" id="UP000030512"/>
    </source>
</evidence>
<dbReference type="InterPro" id="IPR013767">
    <property type="entry name" value="PAS_fold"/>
</dbReference>
<dbReference type="STRING" id="1538553.JT25_004700"/>
<evidence type="ECO:0000259" key="11">
    <source>
        <dbReference type="PROSITE" id="PS50112"/>
    </source>
</evidence>
<reference evidence="12 13" key="1">
    <citation type="journal article" date="2015" name="Environ. Microbiol.">
        <title>Methane oxidation coupled to nitrate reduction under hypoxia by the Gammaproteobacterium Methylomonas denitrificans, sp. nov. type strain FJG1.</title>
        <authorList>
            <person name="Kits K.D."/>
            <person name="Klotz M.G."/>
            <person name="Stein L.Y."/>
        </authorList>
    </citation>
    <scope>NUCLEOTIDE SEQUENCE [LARGE SCALE GENOMIC DNA]</scope>
    <source>
        <strain evidence="12 13">FJG1</strain>
    </source>
</reference>
<accession>A0A126T125</accession>
<dbReference type="EC" id="2.7.13.3" evidence="2"/>
<dbReference type="EMBL" id="CP014476">
    <property type="protein sequence ID" value="AMK75791.1"/>
    <property type="molecule type" value="Genomic_DNA"/>
</dbReference>
<dbReference type="Pfam" id="PF02518">
    <property type="entry name" value="HATPase_c"/>
    <property type="match status" value="1"/>
</dbReference>
<dbReference type="PRINTS" id="PR00344">
    <property type="entry name" value="BCTRLSENSOR"/>
</dbReference>
<evidence type="ECO:0000256" key="1">
    <source>
        <dbReference type="ARBA" id="ARBA00000085"/>
    </source>
</evidence>
<dbReference type="OrthoDB" id="1931120at2"/>
<protein>
    <recommendedName>
        <fullName evidence="2">histidine kinase</fullName>
        <ecNumber evidence="2">2.7.13.3</ecNumber>
    </recommendedName>
</protein>
<dbReference type="InterPro" id="IPR003594">
    <property type="entry name" value="HATPase_dom"/>
</dbReference>
<dbReference type="GO" id="GO:0006355">
    <property type="term" value="P:regulation of DNA-templated transcription"/>
    <property type="evidence" value="ECO:0007669"/>
    <property type="project" value="InterPro"/>
</dbReference>
<dbReference type="InterPro" id="IPR036890">
    <property type="entry name" value="HATPase_C_sf"/>
</dbReference>
<dbReference type="InterPro" id="IPR004358">
    <property type="entry name" value="Sig_transdc_His_kin-like_C"/>
</dbReference>
<evidence type="ECO:0000256" key="8">
    <source>
        <dbReference type="ARBA" id="ARBA00023012"/>
    </source>
</evidence>
<organism evidence="12 13">
    <name type="scientific">Methylomonas denitrificans</name>
    <dbReference type="NCBI Taxonomy" id="1538553"/>
    <lineage>
        <taxon>Bacteria</taxon>
        <taxon>Pseudomonadati</taxon>
        <taxon>Pseudomonadota</taxon>
        <taxon>Gammaproteobacteria</taxon>
        <taxon>Methylococcales</taxon>
        <taxon>Methylococcaceae</taxon>
        <taxon>Methylomonas</taxon>
    </lineage>
</organism>
<evidence type="ECO:0000256" key="7">
    <source>
        <dbReference type="ARBA" id="ARBA00022840"/>
    </source>
</evidence>
<dbReference type="InterPro" id="IPR045812">
    <property type="entry name" value="DAHL"/>
</dbReference>
<name>A0A126T125_9GAMM</name>
<keyword evidence="4" id="KW-0808">Transferase</keyword>
<dbReference type="SMART" id="SM00387">
    <property type="entry name" value="HATPase_c"/>
    <property type="match status" value="1"/>
</dbReference>
<dbReference type="GO" id="GO:0004673">
    <property type="term" value="F:protein histidine kinase activity"/>
    <property type="evidence" value="ECO:0007669"/>
    <property type="project" value="UniProtKB-EC"/>
</dbReference>
<dbReference type="CDD" id="cd00130">
    <property type="entry name" value="PAS"/>
    <property type="match status" value="1"/>
</dbReference>
<dbReference type="Pfam" id="PF19443">
    <property type="entry name" value="DAHL"/>
    <property type="match status" value="1"/>
</dbReference>
<dbReference type="InterPro" id="IPR005467">
    <property type="entry name" value="His_kinase_dom"/>
</dbReference>
<dbReference type="GO" id="GO:0005524">
    <property type="term" value="F:ATP binding"/>
    <property type="evidence" value="ECO:0007669"/>
    <property type="project" value="UniProtKB-KW"/>
</dbReference>
<keyword evidence="5" id="KW-0547">Nucleotide-binding</keyword>
<dbReference type="InterPro" id="IPR035965">
    <property type="entry name" value="PAS-like_dom_sf"/>
</dbReference>
<evidence type="ECO:0000256" key="5">
    <source>
        <dbReference type="ARBA" id="ARBA00022741"/>
    </source>
</evidence>
<keyword evidence="9" id="KW-0812">Transmembrane</keyword>
<dbReference type="PROSITE" id="PS50112">
    <property type="entry name" value="PAS"/>
    <property type="match status" value="1"/>
</dbReference>
<keyword evidence="13" id="KW-1185">Reference proteome</keyword>
<dbReference type="SUPFAM" id="SSF55785">
    <property type="entry name" value="PYP-like sensor domain (PAS domain)"/>
    <property type="match status" value="1"/>
</dbReference>
<keyword evidence="6" id="KW-0418">Kinase</keyword>
<dbReference type="GO" id="GO:0000160">
    <property type="term" value="P:phosphorelay signal transduction system"/>
    <property type="evidence" value="ECO:0007669"/>
    <property type="project" value="UniProtKB-KW"/>
</dbReference>
<evidence type="ECO:0000256" key="6">
    <source>
        <dbReference type="ARBA" id="ARBA00022777"/>
    </source>
</evidence>
<sequence>MTVISWQPRLIVAGLLLALTYLWIQSASPELERRNRLQSTLRIIELRDAELMRDILLARAGLLANYDALTKAGQELLRLSQSLQTDLQPANADAEKLMGKLADQLTATVQDGLVQIEYLKSDNALLRNSVMSFDEIGKTLRTAARPGDTAKLGNLWRLMFSFMDSPRPELAAEIRQELDRLAGLPLPDDYRVLIAHGRLIIDVSPKVDTLLRQIIAQPIVSRVDDLQQALRQYSDSVEQQAEAYRLSLYLVALVLLAYLLYQFVLLRASTLALRRAHANLQQETGERLQAESWLRESEARLRAITDSAHEAIISTDLQGKIVSWNQGAQLMFGFTANRMLGQPFQQLLANPSPDFFEQIRDEGAINRLNGPTLDSIALSQDRSAFPVELSLSSWTRGTERYLTAIIRDISARKHLEEVARQQELQLIQANKMTALGTLVSGVAHEINNPNQLILFNSGLLADIWSDALEILEDRYQASGEFSLGGLPYTEMRSSAAVLIRDVKDGAKRIERIVAELKNYARPPGAEAQVSFAINEVVDRAVRLLKHLIDQKTLHFKTELSEALPLLRGDPQQVEQVLVNLLINALEALPEPQKSVSVATKLLHDGRQVCVEVRDEGIGIAAEHIEQLCDPFFTTKQAKGGTGLGLAISASLLRAQGGRLSFSSEPGQGTCARVIFPLNPIPATEVNHAM</sequence>
<dbReference type="Gene3D" id="1.10.287.130">
    <property type="match status" value="1"/>
</dbReference>
<dbReference type="Gene3D" id="3.30.565.10">
    <property type="entry name" value="Histidine kinase-like ATPase, C-terminal domain"/>
    <property type="match status" value="1"/>
</dbReference>
<dbReference type="SMART" id="SM00091">
    <property type="entry name" value="PAS"/>
    <property type="match status" value="1"/>
</dbReference>
<evidence type="ECO:0000313" key="12">
    <source>
        <dbReference type="EMBL" id="AMK75791.1"/>
    </source>
</evidence>
<keyword evidence="8" id="KW-0902">Two-component regulatory system</keyword>
<dbReference type="KEGG" id="mdn:JT25_004700"/>
<dbReference type="Pfam" id="PF00989">
    <property type="entry name" value="PAS"/>
    <property type="match status" value="1"/>
</dbReference>
<dbReference type="SUPFAM" id="SSF55874">
    <property type="entry name" value="ATPase domain of HSP90 chaperone/DNA topoisomerase II/histidine kinase"/>
    <property type="match status" value="1"/>
</dbReference>
<dbReference type="InterPro" id="IPR000014">
    <property type="entry name" value="PAS"/>
</dbReference>
<dbReference type="NCBIfam" id="TIGR00229">
    <property type="entry name" value="sensory_box"/>
    <property type="match status" value="1"/>
</dbReference>
<dbReference type="AlphaFoldDB" id="A0A126T125"/>
<dbReference type="PANTHER" id="PTHR43065">
    <property type="entry name" value="SENSOR HISTIDINE KINASE"/>
    <property type="match status" value="1"/>
</dbReference>
<feature type="domain" description="Histidine kinase" evidence="10">
    <location>
        <begin position="441"/>
        <end position="679"/>
    </location>
</feature>
<keyword evidence="3" id="KW-0597">Phosphoprotein</keyword>
<evidence type="ECO:0000259" key="10">
    <source>
        <dbReference type="PROSITE" id="PS50109"/>
    </source>
</evidence>
<gene>
    <name evidence="12" type="ORF">JT25_004700</name>
</gene>
<dbReference type="RefSeq" id="WP_052142056.1">
    <property type="nucleotide sequence ID" value="NZ_CP014476.1"/>
</dbReference>
<dbReference type="Gene3D" id="3.30.450.20">
    <property type="entry name" value="PAS domain"/>
    <property type="match status" value="1"/>
</dbReference>
<proteinExistence type="predicted"/>
<dbReference type="PROSITE" id="PS50109">
    <property type="entry name" value="HIS_KIN"/>
    <property type="match status" value="1"/>
</dbReference>
<evidence type="ECO:0000256" key="4">
    <source>
        <dbReference type="ARBA" id="ARBA00022679"/>
    </source>
</evidence>
<evidence type="ECO:0000256" key="3">
    <source>
        <dbReference type="ARBA" id="ARBA00022553"/>
    </source>
</evidence>
<evidence type="ECO:0000256" key="2">
    <source>
        <dbReference type="ARBA" id="ARBA00012438"/>
    </source>
</evidence>
<keyword evidence="7" id="KW-0067">ATP-binding</keyword>
<comment type="catalytic activity">
    <reaction evidence="1">
        <text>ATP + protein L-histidine = ADP + protein N-phospho-L-histidine.</text>
        <dbReference type="EC" id="2.7.13.3"/>
    </reaction>
</comment>